<sequence>MVGGGRCGVGRGAKCRKRAFWEQRLGPISSLQAKGRSKPGSGVIAEVGTDERIVDVPLHSLTNDGPVLLGATDLHCGGVMDGAQAMGSARCPPRGGVYALTAVNRAPAAPI</sequence>
<reference evidence="1" key="1">
    <citation type="submission" date="2022-03" db="EMBL/GenBank/DDBJ databases">
        <authorList>
            <person name="Martin H S."/>
        </authorList>
    </citation>
    <scope>NUCLEOTIDE SEQUENCE</scope>
</reference>
<accession>A0ABN8IWZ8</accession>
<keyword evidence="2" id="KW-1185">Reference proteome</keyword>
<organism evidence="1 2">
    <name type="scientific">Iphiclides podalirius</name>
    <name type="common">scarce swallowtail</name>
    <dbReference type="NCBI Taxonomy" id="110791"/>
    <lineage>
        <taxon>Eukaryota</taxon>
        <taxon>Metazoa</taxon>
        <taxon>Ecdysozoa</taxon>
        <taxon>Arthropoda</taxon>
        <taxon>Hexapoda</taxon>
        <taxon>Insecta</taxon>
        <taxon>Pterygota</taxon>
        <taxon>Neoptera</taxon>
        <taxon>Endopterygota</taxon>
        <taxon>Lepidoptera</taxon>
        <taxon>Glossata</taxon>
        <taxon>Ditrysia</taxon>
        <taxon>Papilionoidea</taxon>
        <taxon>Papilionidae</taxon>
        <taxon>Papilioninae</taxon>
        <taxon>Iphiclides</taxon>
    </lineage>
</organism>
<evidence type="ECO:0000313" key="1">
    <source>
        <dbReference type="EMBL" id="CAH2067633.1"/>
    </source>
</evidence>
<feature type="non-terminal residue" evidence="1">
    <location>
        <position position="111"/>
    </location>
</feature>
<proteinExistence type="predicted"/>
<dbReference type="Proteomes" id="UP000837857">
    <property type="component" value="Chromosome 4"/>
</dbReference>
<protein>
    <submittedName>
        <fullName evidence="1">Uncharacterized protein</fullName>
    </submittedName>
</protein>
<dbReference type="EMBL" id="OW152816">
    <property type="protein sequence ID" value="CAH2067633.1"/>
    <property type="molecule type" value="Genomic_DNA"/>
</dbReference>
<gene>
    <name evidence="1" type="ORF">IPOD504_LOCUS13966</name>
</gene>
<evidence type="ECO:0000313" key="2">
    <source>
        <dbReference type="Proteomes" id="UP000837857"/>
    </source>
</evidence>
<name>A0ABN8IWZ8_9NEOP</name>